<dbReference type="EMBL" id="CP017886">
    <property type="protein sequence ID" value="APC18249.1"/>
    <property type="molecule type" value="Genomic_DNA"/>
</dbReference>
<dbReference type="InterPro" id="IPR041561">
    <property type="entry name" value="PglD_N"/>
</dbReference>
<dbReference type="Pfam" id="PF17836">
    <property type="entry name" value="PglD_N"/>
    <property type="match status" value="1"/>
</dbReference>
<evidence type="ECO:0000256" key="1">
    <source>
        <dbReference type="ARBA" id="ARBA00007274"/>
    </source>
</evidence>
<dbReference type="AlphaFoldDB" id="A0A1J0EQ72"/>
<accession>A0A1J0EQ72</accession>
<dbReference type="OrthoDB" id="9794407at2"/>
<dbReference type="NCBIfam" id="TIGR03570">
    <property type="entry name" value="NeuD_NnaD"/>
    <property type="match status" value="1"/>
</dbReference>
<name>A0A1J0EQ72_9PSED</name>
<keyword evidence="5" id="KW-0808">Transferase</keyword>
<dbReference type="GO" id="GO:0016740">
    <property type="term" value="F:transferase activity"/>
    <property type="evidence" value="ECO:0007669"/>
    <property type="project" value="UniProtKB-KW"/>
</dbReference>
<dbReference type="InterPro" id="IPR011004">
    <property type="entry name" value="Trimer_LpxA-like_sf"/>
</dbReference>
<feature type="binding site" evidence="3">
    <location>
        <position position="165"/>
    </location>
    <ligand>
        <name>acetyl-CoA</name>
        <dbReference type="ChEBI" id="CHEBI:57288"/>
    </ligand>
</feature>
<feature type="binding site" evidence="3">
    <location>
        <position position="68"/>
    </location>
    <ligand>
        <name>substrate</name>
    </ligand>
</feature>
<dbReference type="SUPFAM" id="SSF51161">
    <property type="entry name" value="Trimeric LpxA-like enzymes"/>
    <property type="match status" value="1"/>
</dbReference>
<evidence type="ECO:0000259" key="4">
    <source>
        <dbReference type="Pfam" id="PF17836"/>
    </source>
</evidence>
<proteinExistence type="inferred from homology"/>
<sequence>MKRLAILGAGGHGKVVADTAECCGWEHVDFFADGWPAQTTNGSWSVVGDTSLLIEQLSHYDGVVVAIGHNSIRKAKLDELARVGAPLVSLVHPAATVSRRASIGLGSVVFAGVVVNADAVIGPGAILNTGCSVDHDCVLGECVHVSPGARLAGGVRVGNLSWIGIGASVRQLIRIGAGVTVGAGAVAVSDVEDSVTVLGVPAKVFFRT</sequence>
<protein>
    <submittedName>
        <fullName evidence="5">Acetyltransferase</fullName>
    </submittedName>
</protein>
<gene>
    <name evidence="5" type="ORF">BLL42_21905</name>
</gene>
<dbReference type="InterPro" id="IPR020019">
    <property type="entry name" value="AcTrfase_PglD-like"/>
</dbReference>
<feature type="domain" description="PglD N-terminal" evidence="4">
    <location>
        <begin position="3"/>
        <end position="79"/>
    </location>
</feature>
<dbReference type="PANTHER" id="PTHR43300">
    <property type="entry name" value="ACETYLTRANSFERASE"/>
    <property type="match status" value="1"/>
</dbReference>
<feature type="binding site" evidence="3">
    <location>
        <position position="144"/>
    </location>
    <ligand>
        <name>acetyl-CoA</name>
        <dbReference type="ChEBI" id="CHEBI:57288"/>
    </ligand>
</feature>
<evidence type="ECO:0000313" key="5">
    <source>
        <dbReference type="EMBL" id="APC18249.1"/>
    </source>
</evidence>
<dbReference type="InterPro" id="IPR050179">
    <property type="entry name" value="Trans_hexapeptide_repeat"/>
</dbReference>
<dbReference type="Proteomes" id="UP000182567">
    <property type="component" value="Chromosome"/>
</dbReference>
<evidence type="ECO:0000313" key="6">
    <source>
        <dbReference type="Proteomes" id="UP000182567"/>
    </source>
</evidence>
<organism evidence="5 6">
    <name type="scientific">Pseudomonas frederiksbergensis</name>
    <dbReference type="NCBI Taxonomy" id="104087"/>
    <lineage>
        <taxon>Bacteria</taxon>
        <taxon>Pseudomonadati</taxon>
        <taxon>Pseudomonadota</taxon>
        <taxon>Gammaproteobacteria</taxon>
        <taxon>Pseudomonadales</taxon>
        <taxon>Pseudomonadaceae</taxon>
        <taxon>Pseudomonas</taxon>
    </lineage>
</organism>
<comment type="similarity">
    <text evidence="1">Belongs to the transferase hexapeptide repeat family.</text>
</comment>
<dbReference type="CDD" id="cd03360">
    <property type="entry name" value="LbH_AT_putative"/>
    <property type="match status" value="1"/>
</dbReference>
<dbReference type="GeneID" id="46910935"/>
<dbReference type="Gene3D" id="2.160.10.10">
    <property type="entry name" value="Hexapeptide repeat proteins"/>
    <property type="match status" value="1"/>
</dbReference>
<feature type="active site" description="Proton acceptor" evidence="2">
    <location>
        <position position="135"/>
    </location>
</feature>
<feature type="site" description="Increases basicity of active site His" evidence="2">
    <location>
        <position position="136"/>
    </location>
</feature>
<evidence type="ECO:0000256" key="3">
    <source>
        <dbReference type="PIRSR" id="PIRSR620019-2"/>
    </source>
</evidence>
<evidence type="ECO:0000256" key="2">
    <source>
        <dbReference type="PIRSR" id="PIRSR620019-1"/>
    </source>
</evidence>
<dbReference type="RefSeq" id="WP_071554250.1">
    <property type="nucleotide sequence ID" value="NZ_CP017886.1"/>
</dbReference>
<dbReference type="PANTHER" id="PTHR43300:SF7">
    <property type="entry name" value="UDP-N-ACETYLBACILLOSAMINE N-ACETYLTRANSFERASE"/>
    <property type="match status" value="1"/>
</dbReference>
<reference evidence="6" key="1">
    <citation type="submission" date="2016-10" db="EMBL/GenBank/DDBJ databases">
        <title>Pseudomonas frederiksbergensis ERGS4:02 complete genome.</title>
        <authorList>
            <person name="Kumar R."/>
            <person name="Acharya V."/>
            <person name="Singh D."/>
        </authorList>
    </citation>
    <scope>NUCLEOTIDE SEQUENCE [LARGE SCALE GENOMIC DNA]</scope>
    <source>
        <strain evidence="6">ERGS4:02</strain>
    </source>
</reference>
<dbReference type="Gene3D" id="3.40.50.20">
    <property type="match status" value="1"/>
</dbReference>